<feature type="domain" description="Aminopeptidase P N-terminal" evidence="8">
    <location>
        <begin position="2"/>
        <end position="139"/>
    </location>
</feature>
<dbReference type="Gene3D" id="3.90.230.10">
    <property type="entry name" value="Creatinase/methionine aminopeptidase superfamily"/>
    <property type="match status" value="1"/>
</dbReference>
<dbReference type="GO" id="GO:0005829">
    <property type="term" value="C:cytosol"/>
    <property type="evidence" value="ECO:0007669"/>
    <property type="project" value="TreeGrafter"/>
</dbReference>
<reference evidence="9" key="3">
    <citation type="submission" date="2023-02" db="EMBL/GenBank/DDBJ databases">
        <title>Proposal of a novel subspecies: Alicyclobacillus hesperidum subspecies aegle.</title>
        <authorList>
            <person name="Goto K."/>
            <person name="Fujii T."/>
            <person name="Yasui K."/>
            <person name="Mochida K."/>
            <person name="Kato-Tanaka Y."/>
            <person name="Morohoshi S."/>
            <person name="An S.Y."/>
            <person name="Kasai H."/>
            <person name="Yokota A."/>
        </authorList>
    </citation>
    <scope>NUCLEOTIDE SEQUENCE</scope>
    <source>
        <strain evidence="9">DSM 12766</strain>
    </source>
</reference>
<reference evidence="11" key="2">
    <citation type="submission" date="2016-10" db="EMBL/GenBank/DDBJ databases">
        <authorList>
            <person name="Varghese N."/>
        </authorList>
    </citation>
    <scope>NUCLEOTIDE SEQUENCE [LARGE SCALE GENOMIC DNA]</scope>
    <source>
        <strain evidence="11">DSM 12489</strain>
    </source>
</reference>
<dbReference type="Pfam" id="PF00557">
    <property type="entry name" value="Peptidase_M24"/>
    <property type="match status" value="1"/>
</dbReference>
<dbReference type="Proteomes" id="UP001157137">
    <property type="component" value="Unassembled WGS sequence"/>
</dbReference>
<dbReference type="PANTHER" id="PTHR43226">
    <property type="entry name" value="XAA-PRO AMINOPEPTIDASE 3"/>
    <property type="match status" value="1"/>
</dbReference>
<evidence type="ECO:0000256" key="3">
    <source>
        <dbReference type="ARBA" id="ARBA00008766"/>
    </source>
</evidence>
<organism evidence="10 11">
    <name type="scientific">Alicyclobacillus hesperidum</name>
    <dbReference type="NCBI Taxonomy" id="89784"/>
    <lineage>
        <taxon>Bacteria</taxon>
        <taxon>Bacillati</taxon>
        <taxon>Bacillota</taxon>
        <taxon>Bacilli</taxon>
        <taxon>Bacillales</taxon>
        <taxon>Alicyclobacillaceae</taxon>
        <taxon>Alicyclobacillus</taxon>
    </lineage>
</organism>
<dbReference type="AlphaFoldDB" id="A0A1H2VTH3"/>
<dbReference type="STRING" id="89784.SAMN04489725_11218"/>
<comment type="similarity">
    <text evidence="3">Belongs to the peptidase M24B family.</text>
</comment>
<dbReference type="GO" id="GO:0070006">
    <property type="term" value="F:metalloaminopeptidase activity"/>
    <property type="evidence" value="ECO:0007669"/>
    <property type="project" value="InterPro"/>
</dbReference>
<evidence type="ECO:0000313" key="10">
    <source>
        <dbReference type="EMBL" id="SDW71655.1"/>
    </source>
</evidence>
<dbReference type="InterPro" id="IPR007865">
    <property type="entry name" value="Aminopep_P_N"/>
</dbReference>
<dbReference type="EMBL" id="FNOJ01000012">
    <property type="protein sequence ID" value="SDW71655.1"/>
    <property type="molecule type" value="Genomic_DNA"/>
</dbReference>
<keyword evidence="10" id="KW-0645">Protease</keyword>
<keyword evidence="6" id="KW-0378">Hydrolase</keyword>
<dbReference type="PANTHER" id="PTHR43226:SF4">
    <property type="entry name" value="XAA-PRO AMINOPEPTIDASE 3"/>
    <property type="match status" value="1"/>
</dbReference>
<comment type="cofactor">
    <cofactor evidence="2">
        <name>Mn(2+)</name>
        <dbReference type="ChEBI" id="CHEBI:29035"/>
    </cofactor>
</comment>
<dbReference type="EC" id="3.4.11.9" evidence="4"/>
<accession>A0A1H2VTH3</accession>
<dbReference type="InterPro" id="IPR029149">
    <property type="entry name" value="Creatin/AminoP/Spt16_N"/>
</dbReference>
<name>A0A1H2VTH3_9BACL</name>
<keyword evidence="7" id="KW-0464">Manganese</keyword>
<dbReference type="Proteomes" id="UP000182589">
    <property type="component" value="Unassembled WGS sequence"/>
</dbReference>
<evidence type="ECO:0000259" key="8">
    <source>
        <dbReference type="SMART" id="SM01011"/>
    </source>
</evidence>
<protein>
    <recommendedName>
        <fullName evidence="4">Xaa-Pro aminopeptidase</fullName>
        <ecNumber evidence="4">3.4.11.9</ecNumber>
    </recommendedName>
</protein>
<dbReference type="GO" id="GO:0030145">
    <property type="term" value="F:manganese ion binding"/>
    <property type="evidence" value="ECO:0007669"/>
    <property type="project" value="InterPro"/>
</dbReference>
<dbReference type="InterPro" id="IPR036005">
    <property type="entry name" value="Creatinase/aminopeptidase-like"/>
</dbReference>
<keyword evidence="10" id="KW-0031">Aminopeptidase</keyword>
<evidence type="ECO:0000256" key="6">
    <source>
        <dbReference type="ARBA" id="ARBA00022801"/>
    </source>
</evidence>
<dbReference type="Gene3D" id="3.40.350.10">
    <property type="entry name" value="Creatinase/prolidase N-terminal domain"/>
    <property type="match status" value="1"/>
</dbReference>
<dbReference type="SMART" id="SM01011">
    <property type="entry name" value="AMP_N"/>
    <property type="match status" value="1"/>
</dbReference>
<dbReference type="InterPro" id="IPR000994">
    <property type="entry name" value="Pept_M24"/>
</dbReference>
<keyword evidence="5" id="KW-0479">Metal-binding</keyword>
<dbReference type="GO" id="GO:0006508">
    <property type="term" value="P:proteolysis"/>
    <property type="evidence" value="ECO:0007669"/>
    <property type="project" value="TreeGrafter"/>
</dbReference>
<dbReference type="InterPro" id="IPR052433">
    <property type="entry name" value="X-Pro_dipept-like"/>
</dbReference>
<evidence type="ECO:0000256" key="1">
    <source>
        <dbReference type="ARBA" id="ARBA00001424"/>
    </source>
</evidence>
<dbReference type="CDD" id="cd01087">
    <property type="entry name" value="Prolidase"/>
    <property type="match status" value="1"/>
</dbReference>
<keyword evidence="11" id="KW-1185">Reference proteome</keyword>
<sequence length="416" mass="47118">MIESQAYVERRRRLFELLPERSFALLFAGQAPYMSGDHPYSPFHVNRNFLYLSGIAQEHSILLLAKLDGQEQTLLFTEHVSPTEEKWTGKRLSDDQARSISGIETIQDVAQFEGTLGRLLRTGEYEELYLDVEQDNWAQTETPAHRFARAFRDKYPAVPIRNPYPLICRLRSVKDESEIAQIREALRITKDGILRMMQHAKPGMKEYELEAHFDYALRSQGVREHAFPSIIAGGERATVLHYVTNDQTIAEGDLVLCDLGAAVGGYSADITRTFPITGKFTDRQRQLYEIVLKAMEATFAAIRPGITLAELNDVTKITYARELKAIGLIQEDSEVSRYYYHSVSHRLGLDTHDVGSPKWPLQPGDIITVEPGLYVAEEGIGIRIEDDVVVTAEGYINLSEDIPKSVDDIERLMANR</sequence>
<evidence type="ECO:0000313" key="11">
    <source>
        <dbReference type="Proteomes" id="UP000182589"/>
    </source>
</evidence>
<evidence type="ECO:0000313" key="9">
    <source>
        <dbReference type="EMBL" id="GLV14258.1"/>
    </source>
</evidence>
<reference evidence="10" key="1">
    <citation type="submission" date="2016-10" db="EMBL/GenBank/DDBJ databases">
        <authorList>
            <person name="de Groot N.N."/>
        </authorList>
    </citation>
    <scope>NUCLEOTIDE SEQUENCE [LARGE SCALE GENOMIC DNA]</scope>
    <source>
        <strain evidence="10">DSM 12489</strain>
    </source>
</reference>
<comment type="catalytic activity">
    <reaction evidence="1">
        <text>Release of any N-terminal amino acid, including proline, that is linked to proline, even from a dipeptide or tripeptide.</text>
        <dbReference type="EC" id="3.4.11.9"/>
    </reaction>
</comment>
<evidence type="ECO:0000256" key="4">
    <source>
        <dbReference type="ARBA" id="ARBA00012574"/>
    </source>
</evidence>
<proteinExistence type="inferred from homology"/>
<evidence type="ECO:0000256" key="2">
    <source>
        <dbReference type="ARBA" id="ARBA00001936"/>
    </source>
</evidence>
<gene>
    <name evidence="9" type="ORF">Heshes_19420</name>
    <name evidence="10" type="ORF">SAMN04489725_11218</name>
</gene>
<dbReference type="Pfam" id="PF05195">
    <property type="entry name" value="AMP_N"/>
    <property type="match status" value="1"/>
</dbReference>
<evidence type="ECO:0000256" key="7">
    <source>
        <dbReference type="ARBA" id="ARBA00023211"/>
    </source>
</evidence>
<evidence type="ECO:0000256" key="5">
    <source>
        <dbReference type="ARBA" id="ARBA00022723"/>
    </source>
</evidence>
<dbReference type="EMBL" id="BSRA01000010">
    <property type="protein sequence ID" value="GLV14258.1"/>
    <property type="molecule type" value="Genomic_DNA"/>
</dbReference>
<dbReference type="SUPFAM" id="SSF53092">
    <property type="entry name" value="Creatinase/prolidase N-terminal domain"/>
    <property type="match status" value="1"/>
</dbReference>
<dbReference type="SUPFAM" id="SSF55920">
    <property type="entry name" value="Creatinase/aminopeptidase"/>
    <property type="match status" value="1"/>
</dbReference>